<organism evidence="1 3">
    <name type="scientific">Didymodactylos carnosus</name>
    <dbReference type="NCBI Taxonomy" id="1234261"/>
    <lineage>
        <taxon>Eukaryota</taxon>
        <taxon>Metazoa</taxon>
        <taxon>Spiralia</taxon>
        <taxon>Gnathifera</taxon>
        <taxon>Rotifera</taxon>
        <taxon>Eurotatoria</taxon>
        <taxon>Bdelloidea</taxon>
        <taxon>Philodinida</taxon>
        <taxon>Philodinidae</taxon>
        <taxon>Didymodactylos</taxon>
    </lineage>
</organism>
<dbReference type="Proteomes" id="UP000663829">
    <property type="component" value="Unassembled WGS sequence"/>
</dbReference>
<comment type="caution">
    <text evidence="1">The sequence shown here is derived from an EMBL/GenBank/DDBJ whole genome shotgun (WGS) entry which is preliminary data.</text>
</comment>
<protein>
    <submittedName>
        <fullName evidence="1">Uncharacterized protein</fullName>
    </submittedName>
</protein>
<evidence type="ECO:0000313" key="3">
    <source>
        <dbReference type="Proteomes" id="UP000663829"/>
    </source>
</evidence>
<evidence type="ECO:0000313" key="1">
    <source>
        <dbReference type="EMBL" id="CAF1182177.1"/>
    </source>
</evidence>
<sequence>MMALVPSTASTLARGTSNITNTTAVSSGNSGNADKVCGILQEIRDEFHTLKTYLVKNDKSSDQSNLNDVLNRTEHTIKERTDEVLNMLNGNIATLTFNQMAAVASGNNSSMFEQLYNLQTRDGSRKLTFMPNGNNRQSEYSIPSIPVITIGPSSNQQPRIAPGMAAKMEYESKIIRNPFNQKNRQVLYDNFGIQLPLIERQQQKQVGHLIK</sequence>
<dbReference type="EMBL" id="CAJNOQ010007894">
    <property type="protein sequence ID" value="CAF1182177.1"/>
    <property type="molecule type" value="Genomic_DNA"/>
</dbReference>
<dbReference type="OrthoDB" id="2117703at2759"/>
<dbReference type="Proteomes" id="UP000681722">
    <property type="component" value="Unassembled WGS sequence"/>
</dbReference>
<reference evidence="1" key="1">
    <citation type="submission" date="2021-02" db="EMBL/GenBank/DDBJ databases">
        <authorList>
            <person name="Nowell W R."/>
        </authorList>
    </citation>
    <scope>NUCLEOTIDE SEQUENCE</scope>
</reference>
<evidence type="ECO:0000313" key="2">
    <source>
        <dbReference type="EMBL" id="CAF3946576.1"/>
    </source>
</evidence>
<keyword evidence="3" id="KW-1185">Reference proteome</keyword>
<proteinExistence type="predicted"/>
<dbReference type="AlphaFoldDB" id="A0A814UZE7"/>
<dbReference type="EMBL" id="CAJOBC010007895">
    <property type="protein sequence ID" value="CAF3946576.1"/>
    <property type="molecule type" value="Genomic_DNA"/>
</dbReference>
<gene>
    <name evidence="1" type="ORF">GPM918_LOCUS22763</name>
    <name evidence="2" type="ORF">SRO942_LOCUS22762</name>
</gene>
<name>A0A814UZE7_9BILA</name>
<accession>A0A814UZE7</accession>